<dbReference type="KEGG" id="pspi:PS2015_273"/>
<dbReference type="CDD" id="cd00130">
    <property type="entry name" value="PAS"/>
    <property type="match status" value="1"/>
</dbReference>
<dbReference type="Gene3D" id="3.30.450.20">
    <property type="entry name" value="PAS domain"/>
    <property type="match status" value="1"/>
</dbReference>
<dbReference type="CDD" id="cd01949">
    <property type="entry name" value="GGDEF"/>
    <property type="match status" value="1"/>
</dbReference>
<dbReference type="PATRIC" id="fig|1249552.3.peg.278"/>
<dbReference type="Gene3D" id="3.30.70.270">
    <property type="match status" value="1"/>
</dbReference>
<dbReference type="GO" id="GO:0003824">
    <property type="term" value="F:catalytic activity"/>
    <property type="evidence" value="ECO:0007669"/>
    <property type="project" value="UniProtKB-ARBA"/>
</dbReference>
<accession>A0A0S2KA05</accession>
<dbReference type="InterPro" id="IPR052163">
    <property type="entry name" value="DGC-Regulatory_Protein"/>
</dbReference>
<evidence type="ECO:0000259" key="3">
    <source>
        <dbReference type="PROSITE" id="PS50113"/>
    </source>
</evidence>
<dbReference type="InterPro" id="IPR043128">
    <property type="entry name" value="Rev_trsase/Diguanyl_cyclase"/>
</dbReference>
<dbReference type="SMART" id="SM00091">
    <property type="entry name" value="PAS"/>
    <property type="match status" value="1"/>
</dbReference>
<dbReference type="Pfam" id="PF08447">
    <property type="entry name" value="PAS_3"/>
    <property type="match status" value="1"/>
</dbReference>
<dbReference type="RefSeq" id="WP_058020477.1">
    <property type="nucleotide sequence ID" value="NZ_CP013189.1"/>
</dbReference>
<dbReference type="PROSITE" id="PS50113">
    <property type="entry name" value="PAC"/>
    <property type="match status" value="1"/>
</dbReference>
<evidence type="ECO:0000313" key="5">
    <source>
        <dbReference type="EMBL" id="ALO44965.1"/>
    </source>
</evidence>
<dbReference type="STRING" id="1249552.PS2015_273"/>
<dbReference type="Proteomes" id="UP000065641">
    <property type="component" value="Chromosome"/>
</dbReference>
<dbReference type="InterPro" id="IPR035965">
    <property type="entry name" value="PAS-like_dom_sf"/>
</dbReference>
<dbReference type="NCBIfam" id="TIGR00229">
    <property type="entry name" value="sensory_box"/>
    <property type="match status" value="1"/>
</dbReference>
<reference evidence="5 6" key="1">
    <citation type="submission" date="2015-11" db="EMBL/GenBank/DDBJ databases">
        <authorList>
            <person name="Zhang Y."/>
            <person name="Guo Z."/>
        </authorList>
    </citation>
    <scope>NUCLEOTIDE SEQUENCE [LARGE SCALE GENOMIC DNA]</scope>
    <source>
        <strain evidence="5 6">KCTC 32221</strain>
    </source>
</reference>
<dbReference type="PROSITE" id="PS50887">
    <property type="entry name" value="GGDEF"/>
    <property type="match status" value="1"/>
</dbReference>
<evidence type="ECO:0000313" key="6">
    <source>
        <dbReference type="Proteomes" id="UP000065641"/>
    </source>
</evidence>
<dbReference type="SMART" id="SM00267">
    <property type="entry name" value="GGDEF"/>
    <property type="match status" value="1"/>
</dbReference>
<dbReference type="EMBL" id="CP013189">
    <property type="protein sequence ID" value="ALO44965.1"/>
    <property type="molecule type" value="Genomic_DNA"/>
</dbReference>
<protein>
    <submittedName>
        <fullName evidence="5">PAS domain S-box/diguanylate cyclase (GGDEF) domain-containing protein</fullName>
    </submittedName>
</protein>
<dbReference type="SUPFAM" id="SSF55785">
    <property type="entry name" value="PYP-like sensor domain (PAS domain)"/>
    <property type="match status" value="1"/>
</dbReference>
<sequence length="293" mass="33020">MSDPDESSTASSVDIHAICPKLINLIMDTVFVVDGSGVILFVNDACETLLGYAKDELIGTPIRQYVYPGDLDSTMQAAQRVISGQPHIHFENRYLRKDGSIVNILWSARWDDEQQVRIGVARDITALKQAEEELRFLAHHDPLTGLTNRHLFNDRLETALRAAEREHRPLALLYLDLNDFKRINDGWGHEAGDYVIKDIARRLESGLRKSDTIGRIGGDEFTILLTDVSEPSSVDASMVKIRRILEVPIEYKGEHFRVGCSIGVARYPEDGDTARQLLNTADSRMYADKRKVE</sequence>
<dbReference type="InterPro" id="IPR000160">
    <property type="entry name" value="GGDEF_dom"/>
</dbReference>
<organism evidence="5 6">
    <name type="scientific">Pseudohongiella spirulinae</name>
    <dbReference type="NCBI Taxonomy" id="1249552"/>
    <lineage>
        <taxon>Bacteria</taxon>
        <taxon>Pseudomonadati</taxon>
        <taxon>Pseudomonadota</taxon>
        <taxon>Gammaproteobacteria</taxon>
        <taxon>Pseudomonadales</taxon>
        <taxon>Pseudohongiellaceae</taxon>
        <taxon>Pseudohongiella</taxon>
    </lineage>
</organism>
<dbReference type="AlphaFoldDB" id="A0A0S2KA05"/>
<comment type="cofactor">
    <cofactor evidence="1">
        <name>Mg(2+)</name>
        <dbReference type="ChEBI" id="CHEBI:18420"/>
    </cofactor>
</comment>
<feature type="domain" description="PAS" evidence="2">
    <location>
        <begin position="21"/>
        <end position="85"/>
    </location>
</feature>
<name>A0A0S2KA05_9GAMM</name>
<gene>
    <name evidence="5" type="ORF">PS2015_273</name>
</gene>
<dbReference type="PANTHER" id="PTHR46663:SF3">
    <property type="entry name" value="SLL0267 PROTEIN"/>
    <property type="match status" value="1"/>
</dbReference>
<evidence type="ECO:0000259" key="2">
    <source>
        <dbReference type="PROSITE" id="PS50112"/>
    </source>
</evidence>
<evidence type="ECO:0000259" key="4">
    <source>
        <dbReference type="PROSITE" id="PS50887"/>
    </source>
</evidence>
<proteinExistence type="predicted"/>
<dbReference type="Pfam" id="PF00990">
    <property type="entry name" value="GGDEF"/>
    <property type="match status" value="1"/>
</dbReference>
<evidence type="ECO:0000256" key="1">
    <source>
        <dbReference type="ARBA" id="ARBA00001946"/>
    </source>
</evidence>
<keyword evidence="6" id="KW-1185">Reference proteome</keyword>
<dbReference type="OrthoDB" id="5777683at2"/>
<dbReference type="PROSITE" id="PS50112">
    <property type="entry name" value="PAS"/>
    <property type="match status" value="1"/>
</dbReference>
<dbReference type="FunFam" id="3.30.70.270:FF:000001">
    <property type="entry name" value="Diguanylate cyclase domain protein"/>
    <property type="match status" value="1"/>
</dbReference>
<dbReference type="InterPro" id="IPR013655">
    <property type="entry name" value="PAS_fold_3"/>
</dbReference>
<feature type="domain" description="PAC" evidence="3">
    <location>
        <begin position="88"/>
        <end position="136"/>
    </location>
</feature>
<feature type="domain" description="GGDEF" evidence="4">
    <location>
        <begin position="168"/>
        <end position="293"/>
    </location>
</feature>
<dbReference type="InterPro" id="IPR000700">
    <property type="entry name" value="PAS-assoc_C"/>
</dbReference>
<dbReference type="PANTHER" id="PTHR46663">
    <property type="entry name" value="DIGUANYLATE CYCLASE DGCT-RELATED"/>
    <property type="match status" value="1"/>
</dbReference>
<dbReference type="InterPro" id="IPR029787">
    <property type="entry name" value="Nucleotide_cyclase"/>
</dbReference>
<dbReference type="InterPro" id="IPR000014">
    <property type="entry name" value="PAS"/>
</dbReference>
<dbReference type="SUPFAM" id="SSF55073">
    <property type="entry name" value="Nucleotide cyclase"/>
    <property type="match status" value="1"/>
</dbReference>
<dbReference type="NCBIfam" id="TIGR00254">
    <property type="entry name" value="GGDEF"/>
    <property type="match status" value="1"/>
</dbReference>